<protein>
    <recommendedName>
        <fullName evidence="5">Citrate synthase</fullName>
    </recommendedName>
</protein>
<evidence type="ECO:0000256" key="5">
    <source>
        <dbReference type="PIRNR" id="PIRNR001369"/>
    </source>
</evidence>
<dbReference type="InterPro" id="IPR016142">
    <property type="entry name" value="Citrate_synth-like_lrg_a-sub"/>
</dbReference>
<gene>
    <name evidence="7" type="ORF">NZD86_08625</name>
</gene>
<reference evidence="7" key="1">
    <citation type="submission" date="2022-08" db="EMBL/GenBank/DDBJ databases">
        <title>Alicyclobacillus dauci DSM2870, complete genome.</title>
        <authorList>
            <person name="Wang Q."/>
            <person name="Cai R."/>
            <person name="Wang Z."/>
        </authorList>
    </citation>
    <scope>NUCLEOTIDE SEQUENCE</scope>
    <source>
        <strain evidence="7">DSM 28700</strain>
    </source>
</reference>
<evidence type="ECO:0000256" key="6">
    <source>
        <dbReference type="RuleBase" id="RU003406"/>
    </source>
</evidence>
<dbReference type="RefSeq" id="WP_268046104.1">
    <property type="nucleotide sequence ID" value="NZ_CP104064.1"/>
</dbReference>
<proteinExistence type="inferred from homology"/>
<dbReference type="InterPro" id="IPR024176">
    <property type="entry name" value="Citrate_synthase_bac-typ"/>
</dbReference>
<dbReference type="InterPro" id="IPR016143">
    <property type="entry name" value="Citrate_synth-like_sm_a-sub"/>
</dbReference>
<keyword evidence="3 5" id="KW-0808">Transferase</keyword>
<dbReference type="Gene3D" id="1.10.230.10">
    <property type="entry name" value="Cytochrome P450-Terp, domain 2"/>
    <property type="match status" value="1"/>
</dbReference>
<comment type="catalytic activity">
    <reaction evidence="4">
        <text>oxaloacetate + acetyl-CoA + H2O = citrate + CoA + H(+)</text>
        <dbReference type="Rhea" id="RHEA:16845"/>
        <dbReference type="ChEBI" id="CHEBI:15377"/>
        <dbReference type="ChEBI" id="CHEBI:15378"/>
        <dbReference type="ChEBI" id="CHEBI:16452"/>
        <dbReference type="ChEBI" id="CHEBI:16947"/>
        <dbReference type="ChEBI" id="CHEBI:57287"/>
        <dbReference type="ChEBI" id="CHEBI:57288"/>
        <dbReference type="EC" id="2.3.3.16"/>
    </reaction>
</comment>
<dbReference type="PRINTS" id="PR00143">
    <property type="entry name" value="CITRTSNTHASE"/>
</dbReference>
<dbReference type="InterPro" id="IPR002020">
    <property type="entry name" value="Citrate_synthase"/>
</dbReference>
<dbReference type="EMBL" id="CP104064">
    <property type="protein sequence ID" value="WAH38528.1"/>
    <property type="molecule type" value="Genomic_DNA"/>
</dbReference>
<dbReference type="Gene3D" id="1.10.580.10">
    <property type="entry name" value="Citrate Synthase, domain 1"/>
    <property type="match status" value="1"/>
</dbReference>
<dbReference type="InterPro" id="IPR036969">
    <property type="entry name" value="Citrate_synthase_sf"/>
</dbReference>
<keyword evidence="8" id="KW-1185">Reference proteome</keyword>
<dbReference type="PROSITE" id="PS00480">
    <property type="entry name" value="CITRATE_SYNTHASE"/>
    <property type="match status" value="1"/>
</dbReference>
<evidence type="ECO:0000313" key="7">
    <source>
        <dbReference type="EMBL" id="WAH38528.1"/>
    </source>
</evidence>
<dbReference type="Proteomes" id="UP001164803">
    <property type="component" value="Chromosome"/>
</dbReference>
<evidence type="ECO:0000256" key="2">
    <source>
        <dbReference type="ARBA" id="ARBA00010566"/>
    </source>
</evidence>
<evidence type="ECO:0000256" key="4">
    <source>
        <dbReference type="ARBA" id="ARBA00049288"/>
    </source>
</evidence>
<evidence type="ECO:0000313" key="8">
    <source>
        <dbReference type="Proteomes" id="UP001164803"/>
    </source>
</evidence>
<dbReference type="Pfam" id="PF00285">
    <property type="entry name" value="Citrate_synt"/>
    <property type="match status" value="1"/>
</dbReference>
<name>A0ABY6Z6K1_9BACL</name>
<evidence type="ECO:0000256" key="3">
    <source>
        <dbReference type="ARBA" id="ARBA00022679"/>
    </source>
</evidence>
<organism evidence="7 8">
    <name type="scientific">Alicyclobacillus dauci</name>
    <dbReference type="NCBI Taxonomy" id="1475485"/>
    <lineage>
        <taxon>Bacteria</taxon>
        <taxon>Bacillati</taxon>
        <taxon>Bacillota</taxon>
        <taxon>Bacilli</taxon>
        <taxon>Bacillales</taxon>
        <taxon>Alicyclobacillaceae</taxon>
        <taxon>Alicyclobacillus</taxon>
    </lineage>
</organism>
<accession>A0ABY6Z6K1</accession>
<dbReference type="PANTHER" id="PTHR11739:SF23">
    <property type="entry name" value="CITRATE SYNTHASE 2-RELATED"/>
    <property type="match status" value="1"/>
</dbReference>
<comment type="similarity">
    <text evidence="2 5 6">Belongs to the citrate synthase family.</text>
</comment>
<dbReference type="PIRSF" id="PIRSF001369">
    <property type="entry name" value="Citrate_synth"/>
    <property type="match status" value="1"/>
</dbReference>
<evidence type="ECO:0000256" key="1">
    <source>
        <dbReference type="ARBA" id="ARBA00005163"/>
    </source>
</evidence>
<comment type="pathway">
    <text evidence="1">Carbohydrate metabolism; tricarboxylic acid cycle.</text>
</comment>
<dbReference type="SUPFAM" id="SSF48256">
    <property type="entry name" value="Citrate synthase"/>
    <property type="match status" value="1"/>
</dbReference>
<dbReference type="InterPro" id="IPR019810">
    <property type="entry name" value="Citrate_synthase_AS"/>
</dbReference>
<dbReference type="PANTHER" id="PTHR11739">
    <property type="entry name" value="CITRATE SYNTHASE"/>
    <property type="match status" value="1"/>
</dbReference>
<sequence length="364" mass="40518">MAWVNGLQDVVAAHTEISEVDGEAGRISYRGMLMNQLVGKASYEEVAHLLWTGHLPSREERDDLVRSFQAGHQIAENVVDVMNHLPAKMDLMDAATIGLLSLDVPENLNKVSQAAFYTSAFPVLLLMHYAKQKGVPFIGPRNDLGHVANYLWMQTGGEEPHERSVKVLEAYMILTMEHSLNASAFAGRVAASTRATMQRALAAAMMAMTGELHGGAPSQVIDMFNEIETEENAESWLRDRLAQGQRIMGFGHRIYRTLDPRARVLRDIAVEALKGQEALKLAQVVEDKATELLATHKPGRRLFTNVEYWAACVLRALQIPPELYTPTFSASRIVGWSAHILEQQDVDKLIRPKALYVGTNHELE</sequence>